<feature type="domain" description="OmpR/PhoB-type" evidence="9">
    <location>
        <begin position="128"/>
        <end position="225"/>
    </location>
</feature>
<dbReference type="AlphaFoldDB" id="A0A2D0ND45"/>
<dbReference type="Proteomes" id="UP000223913">
    <property type="component" value="Unassembled WGS sequence"/>
</dbReference>
<dbReference type="PROSITE" id="PS51755">
    <property type="entry name" value="OMPR_PHOB"/>
    <property type="match status" value="1"/>
</dbReference>
<keyword evidence="3" id="KW-0805">Transcription regulation</keyword>
<name>A0A2D0ND45_FLAN2</name>
<dbReference type="GO" id="GO:0000156">
    <property type="term" value="F:phosphorelay response regulator activity"/>
    <property type="evidence" value="ECO:0007669"/>
    <property type="project" value="TreeGrafter"/>
</dbReference>
<evidence type="ECO:0000256" key="1">
    <source>
        <dbReference type="ARBA" id="ARBA00022553"/>
    </source>
</evidence>
<dbReference type="CDD" id="cd17574">
    <property type="entry name" value="REC_OmpR"/>
    <property type="match status" value="1"/>
</dbReference>
<protein>
    <submittedName>
        <fullName evidence="10">DNA-binding response regulator</fullName>
    </submittedName>
</protein>
<dbReference type="EMBL" id="PDUD01000018">
    <property type="protein sequence ID" value="PHN06431.1"/>
    <property type="molecule type" value="Genomic_DNA"/>
</dbReference>
<feature type="DNA-binding region" description="OmpR/PhoB-type" evidence="7">
    <location>
        <begin position="128"/>
        <end position="225"/>
    </location>
</feature>
<dbReference type="SUPFAM" id="SSF52172">
    <property type="entry name" value="CheY-like"/>
    <property type="match status" value="1"/>
</dbReference>
<dbReference type="Pfam" id="PF00072">
    <property type="entry name" value="Response_reg"/>
    <property type="match status" value="1"/>
</dbReference>
<feature type="domain" description="Response regulatory" evidence="8">
    <location>
        <begin position="3"/>
        <end position="117"/>
    </location>
</feature>
<keyword evidence="2" id="KW-0902">Two-component regulatory system</keyword>
<evidence type="ECO:0000313" key="11">
    <source>
        <dbReference type="Proteomes" id="UP000223913"/>
    </source>
</evidence>
<evidence type="ECO:0000259" key="9">
    <source>
        <dbReference type="PROSITE" id="PS51755"/>
    </source>
</evidence>
<dbReference type="CDD" id="cd00383">
    <property type="entry name" value="trans_reg_C"/>
    <property type="match status" value="1"/>
</dbReference>
<dbReference type="FunFam" id="3.40.50.2300:FF:000001">
    <property type="entry name" value="DNA-binding response regulator PhoB"/>
    <property type="match status" value="1"/>
</dbReference>
<keyword evidence="1 6" id="KW-0597">Phosphoprotein</keyword>
<dbReference type="Gene3D" id="3.40.50.2300">
    <property type="match status" value="1"/>
</dbReference>
<dbReference type="GO" id="GO:0006355">
    <property type="term" value="P:regulation of DNA-templated transcription"/>
    <property type="evidence" value="ECO:0007669"/>
    <property type="project" value="InterPro"/>
</dbReference>
<dbReference type="OrthoDB" id="9790442at2"/>
<dbReference type="InterPro" id="IPR001867">
    <property type="entry name" value="OmpR/PhoB-type_DNA-bd"/>
</dbReference>
<reference evidence="10 11" key="1">
    <citation type="submission" date="2017-10" db="EMBL/GenBank/DDBJ databases">
        <title>The draft genome sequence of Lewinella nigricans NBRC 102662.</title>
        <authorList>
            <person name="Wang K."/>
        </authorList>
    </citation>
    <scope>NUCLEOTIDE SEQUENCE [LARGE SCALE GENOMIC DNA]</scope>
    <source>
        <strain evidence="10 11">NBRC 102662</strain>
    </source>
</reference>
<dbReference type="SMART" id="SM00862">
    <property type="entry name" value="Trans_reg_C"/>
    <property type="match status" value="1"/>
</dbReference>
<evidence type="ECO:0000313" key="10">
    <source>
        <dbReference type="EMBL" id="PHN06431.1"/>
    </source>
</evidence>
<dbReference type="RefSeq" id="WP_099150415.1">
    <property type="nucleotide sequence ID" value="NZ_PDUD01000018.1"/>
</dbReference>
<dbReference type="Pfam" id="PF00486">
    <property type="entry name" value="Trans_reg_C"/>
    <property type="match status" value="1"/>
</dbReference>
<dbReference type="PROSITE" id="PS50110">
    <property type="entry name" value="RESPONSE_REGULATORY"/>
    <property type="match status" value="1"/>
</dbReference>
<evidence type="ECO:0000256" key="2">
    <source>
        <dbReference type="ARBA" id="ARBA00023012"/>
    </source>
</evidence>
<feature type="modified residue" description="4-aspartylphosphate" evidence="6">
    <location>
        <position position="52"/>
    </location>
</feature>
<evidence type="ECO:0000256" key="4">
    <source>
        <dbReference type="ARBA" id="ARBA00023125"/>
    </source>
</evidence>
<organism evidence="10 11">
    <name type="scientific">Flavilitoribacter nigricans (strain ATCC 23147 / DSM 23189 / NBRC 102662 / NCIMB 1420 / SS-2)</name>
    <name type="common">Lewinella nigricans</name>
    <dbReference type="NCBI Taxonomy" id="1122177"/>
    <lineage>
        <taxon>Bacteria</taxon>
        <taxon>Pseudomonadati</taxon>
        <taxon>Bacteroidota</taxon>
        <taxon>Saprospiria</taxon>
        <taxon>Saprospirales</taxon>
        <taxon>Lewinellaceae</taxon>
        <taxon>Flavilitoribacter</taxon>
    </lineage>
</organism>
<dbReference type="GO" id="GO:0000976">
    <property type="term" value="F:transcription cis-regulatory region binding"/>
    <property type="evidence" value="ECO:0007669"/>
    <property type="project" value="TreeGrafter"/>
</dbReference>
<evidence type="ECO:0000256" key="6">
    <source>
        <dbReference type="PROSITE-ProRule" id="PRU00169"/>
    </source>
</evidence>
<proteinExistence type="predicted"/>
<dbReference type="SMART" id="SM00448">
    <property type="entry name" value="REC"/>
    <property type="match status" value="1"/>
</dbReference>
<keyword evidence="5" id="KW-0804">Transcription</keyword>
<dbReference type="InterPro" id="IPR036388">
    <property type="entry name" value="WH-like_DNA-bd_sf"/>
</dbReference>
<sequence length="229" mass="26210">MNNILLVEDNETLGYILKEYLEMKDFGVELARDGKAGLKAFKKRAYDLCILDVMMPEMDGFTLAGELRAIEAGVPIIFLTAKALKVDKLKGFNLGADDYIVKPVDEEELLARIKAILRRSKGNTSPQKQSYEVGAYHFDFSNQKLVLDEEEQILTEREAQLLRLLCENKGKLLSRRQVLNTLWNTNDYFTRRSMDVFISRLRKYLAKDPLIKINNVYGSGFILTDTEEG</sequence>
<evidence type="ECO:0000256" key="5">
    <source>
        <dbReference type="ARBA" id="ARBA00023163"/>
    </source>
</evidence>
<comment type="caution">
    <text evidence="10">The sequence shown here is derived from an EMBL/GenBank/DDBJ whole genome shotgun (WGS) entry which is preliminary data.</text>
</comment>
<dbReference type="InterPro" id="IPR001789">
    <property type="entry name" value="Sig_transdc_resp-reg_receiver"/>
</dbReference>
<dbReference type="InterPro" id="IPR011006">
    <property type="entry name" value="CheY-like_superfamily"/>
</dbReference>
<dbReference type="Gene3D" id="1.10.10.10">
    <property type="entry name" value="Winged helix-like DNA-binding domain superfamily/Winged helix DNA-binding domain"/>
    <property type="match status" value="1"/>
</dbReference>
<dbReference type="InterPro" id="IPR016032">
    <property type="entry name" value="Sig_transdc_resp-reg_C-effctor"/>
</dbReference>
<evidence type="ECO:0000256" key="3">
    <source>
        <dbReference type="ARBA" id="ARBA00023015"/>
    </source>
</evidence>
<dbReference type="GO" id="GO:0005829">
    <property type="term" value="C:cytosol"/>
    <property type="evidence" value="ECO:0007669"/>
    <property type="project" value="TreeGrafter"/>
</dbReference>
<keyword evidence="4 7" id="KW-0238">DNA-binding</keyword>
<evidence type="ECO:0000259" key="8">
    <source>
        <dbReference type="PROSITE" id="PS50110"/>
    </source>
</evidence>
<keyword evidence="11" id="KW-1185">Reference proteome</keyword>
<dbReference type="InterPro" id="IPR039420">
    <property type="entry name" value="WalR-like"/>
</dbReference>
<dbReference type="PANTHER" id="PTHR48111">
    <property type="entry name" value="REGULATOR OF RPOS"/>
    <property type="match status" value="1"/>
</dbReference>
<dbReference type="GO" id="GO:0032993">
    <property type="term" value="C:protein-DNA complex"/>
    <property type="evidence" value="ECO:0007669"/>
    <property type="project" value="TreeGrafter"/>
</dbReference>
<evidence type="ECO:0000256" key="7">
    <source>
        <dbReference type="PROSITE-ProRule" id="PRU01091"/>
    </source>
</evidence>
<dbReference type="PANTHER" id="PTHR48111:SF40">
    <property type="entry name" value="PHOSPHATE REGULON TRANSCRIPTIONAL REGULATORY PROTEIN PHOB"/>
    <property type="match status" value="1"/>
</dbReference>
<gene>
    <name evidence="10" type="ORF">CRP01_12750</name>
</gene>
<dbReference type="SUPFAM" id="SSF46894">
    <property type="entry name" value="C-terminal effector domain of the bipartite response regulators"/>
    <property type="match status" value="1"/>
</dbReference>
<accession>A0A2D0ND45</accession>
<dbReference type="Gene3D" id="6.10.250.690">
    <property type="match status" value="1"/>
</dbReference>